<evidence type="ECO:0000313" key="1">
    <source>
        <dbReference type="EMBL" id="ADK16668.1"/>
    </source>
</evidence>
<gene>
    <name evidence="1" type="ordered locus">CLJU_c36270</name>
</gene>
<sequence length="30" mass="3288">MGEGIGSMILRSLRGSCLDGMIYAFDAFLY</sequence>
<dbReference type="Proteomes" id="UP000001656">
    <property type="component" value="Chromosome"/>
</dbReference>
<dbReference type="EMBL" id="CP001666">
    <property type="protein sequence ID" value="ADK16668.1"/>
    <property type="molecule type" value="Genomic_DNA"/>
</dbReference>
<evidence type="ECO:0000313" key="2">
    <source>
        <dbReference type="Proteomes" id="UP000001656"/>
    </source>
</evidence>
<proteinExistence type="predicted"/>
<reference evidence="1 2" key="1">
    <citation type="journal article" date="2010" name="Proc. Natl. Acad. Sci. U.S.A.">
        <title>Clostridium ljungdahlii represents a microbial production platform based on syngas.</title>
        <authorList>
            <person name="Kopke M."/>
            <person name="Held C."/>
            <person name="Hujer S."/>
            <person name="Liesegang H."/>
            <person name="Wiezer A."/>
            <person name="Wollherr A."/>
            <person name="Ehrenreich A."/>
            <person name="Liebl W."/>
            <person name="Gottschalk G."/>
            <person name="Durre P."/>
        </authorList>
    </citation>
    <scope>NUCLEOTIDE SEQUENCE [LARGE SCALE GENOMIC DNA]</scope>
    <source>
        <strain evidence="2">ATCC 55383 / DSM 13528 / PETC</strain>
    </source>
</reference>
<accession>D8GT69</accession>
<name>D8GT69_CLOLD</name>
<organism evidence="1 2">
    <name type="scientific">Clostridium ljungdahlii (strain ATCC 55383 / DSM 13528 / PETC)</name>
    <dbReference type="NCBI Taxonomy" id="748727"/>
    <lineage>
        <taxon>Bacteria</taxon>
        <taxon>Bacillati</taxon>
        <taxon>Bacillota</taxon>
        <taxon>Clostridia</taxon>
        <taxon>Eubacteriales</taxon>
        <taxon>Clostridiaceae</taxon>
        <taxon>Clostridium</taxon>
    </lineage>
</organism>
<dbReference type="STRING" id="748727.CLJU_c36270"/>
<dbReference type="HOGENOM" id="CLU_3402875_0_0_9"/>
<dbReference type="AlphaFoldDB" id="D8GT69"/>
<dbReference type="KEGG" id="clj:CLJU_c36270"/>
<protein>
    <submittedName>
        <fullName evidence="1">Uncharacterized protein</fullName>
    </submittedName>
</protein>